<evidence type="ECO:0000313" key="8">
    <source>
        <dbReference type="Proteomes" id="UP000434639"/>
    </source>
</evidence>
<reference evidence="7 8" key="1">
    <citation type="journal article" date="2017" name="Int. J. Syst. Evol. Microbiol.">
        <title>Bacillus mangrovi sp. nov., isolated from a sediment sample from a mangrove forest.</title>
        <authorList>
            <person name="Gupta V."/>
            <person name="Singh P.K."/>
            <person name="Korpole S."/>
            <person name="Tanuku N.R.S."/>
            <person name="Pinnaka A.K."/>
        </authorList>
    </citation>
    <scope>NUCLEOTIDE SEQUENCE [LARGE SCALE GENOMIC DNA]</scope>
    <source>
        <strain evidence="7 8">KCTC 33872</strain>
    </source>
</reference>
<dbReference type="CDD" id="cd06530">
    <property type="entry name" value="S26_SPase_I"/>
    <property type="match status" value="1"/>
</dbReference>
<dbReference type="Proteomes" id="UP000434639">
    <property type="component" value="Unassembled WGS sequence"/>
</dbReference>
<comment type="subcellular location">
    <subcellularLocation>
        <location evidence="1">Membrane</location>
    </subcellularLocation>
</comment>
<dbReference type="SUPFAM" id="SSF51306">
    <property type="entry name" value="LexA/Signal peptidase"/>
    <property type="match status" value="1"/>
</dbReference>
<organism evidence="7 8">
    <name type="scientific">Metabacillus mangrovi</name>
    <dbReference type="NCBI Taxonomy" id="1491830"/>
    <lineage>
        <taxon>Bacteria</taxon>
        <taxon>Bacillati</taxon>
        <taxon>Bacillota</taxon>
        <taxon>Bacilli</taxon>
        <taxon>Bacillales</taxon>
        <taxon>Bacillaceae</taxon>
        <taxon>Metabacillus</taxon>
    </lineage>
</organism>
<evidence type="ECO:0000256" key="5">
    <source>
        <dbReference type="NCBIfam" id="TIGR02228"/>
    </source>
</evidence>
<dbReference type="PANTHER" id="PTHR10806:SF6">
    <property type="entry name" value="SIGNAL PEPTIDASE COMPLEX CATALYTIC SUBUNIT SEC11"/>
    <property type="match status" value="1"/>
</dbReference>
<name>A0A7X2S349_9BACI</name>
<keyword evidence="7" id="KW-0378">Hydrolase</keyword>
<dbReference type="InterPro" id="IPR019533">
    <property type="entry name" value="Peptidase_S26"/>
</dbReference>
<feature type="transmembrane region" description="Helical" evidence="6">
    <location>
        <begin position="159"/>
        <end position="181"/>
    </location>
</feature>
<dbReference type="GO" id="GO:0004252">
    <property type="term" value="F:serine-type endopeptidase activity"/>
    <property type="evidence" value="ECO:0007669"/>
    <property type="project" value="UniProtKB-UniRule"/>
</dbReference>
<dbReference type="EMBL" id="WMIB01000001">
    <property type="protein sequence ID" value="MTH52390.1"/>
    <property type="molecule type" value="Genomic_DNA"/>
</dbReference>
<evidence type="ECO:0000313" key="7">
    <source>
        <dbReference type="EMBL" id="MTH52390.1"/>
    </source>
</evidence>
<evidence type="ECO:0000256" key="4">
    <source>
        <dbReference type="ARBA" id="ARBA00023136"/>
    </source>
</evidence>
<gene>
    <name evidence="7" type="ORF">GKZ89_03150</name>
</gene>
<dbReference type="EC" id="3.4.21.89" evidence="5"/>
<accession>A0A7X2S349</accession>
<dbReference type="NCBIfam" id="TIGR02228">
    <property type="entry name" value="sigpep_I_arch"/>
    <property type="match status" value="1"/>
</dbReference>
<dbReference type="NCBIfam" id="NF046067">
    <property type="entry name" value="SigPepSipWBacil"/>
    <property type="match status" value="1"/>
</dbReference>
<dbReference type="PRINTS" id="PR00728">
    <property type="entry name" value="SIGNALPTASE"/>
</dbReference>
<keyword evidence="2 6" id="KW-0812">Transmembrane</keyword>
<evidence type="ECO:0000256" key="1">
    <source>
        <dbReference type="ARBA" id="ARBA00004370"/>
    </source>
</evidence>
<dbReference type="PANTHER" id="PTHR10806">
    <property type="entry name" value="SIGNAL PEPTIDASE COMPLEX CATALYTIC SUBUNIT SEC11"/>
    <property type="match status" value="1"/>
</dbReference>
<dbReference type="AlphaFoldDB" id="A0A7X2S349"/>
<keyword evidence="4 6" id="KW-0472">Membrane</keyword>
<sequence>MKRGRRGKVRIVWKLLSQTLSLLLFILLLAMVVLVISSKASGGAPEFFGYQLKTVLSGSMEPGIKTGSIIAVKTGGNMKRFEPGDVITFKMNETDLATHRVVEKRTSGEAVIYTTKGDHNKNADSEPVLAENVTAQFTGFTVPYIGYGIEYAKSKEGNALLFIVPGLMLIAYSGIVIWRALSRLEEPDEAKDLA</sequence>
<keyword evidence="3 6" id="KW-1133">Transmembrane helix</keyword>
<protein>
    <recommendedName>
        <fullName evidence="5">Signal peptidase I</fullName>
        <ecNumber evidence="5">3.4.21.89</ecNumber>
    </recommendedName>
</protein>
<comment type="caution">
    <text evidence="7">The sequence shown here is derived from an EMBL/GenBank/DDBJ whole genome shotgun (WGS) entry which is preliminary data.</text>
</comment>
<keyword evidence="8" id="KW-1185">Reference proteome</keyword>
<dbReference type="InterPro" id="IPR001733">
    <property type="entry name" value="Peptidase_S26B"/>
</dbReference>
<evidence type="ECO:0000256" key="2">
    <source>
        <dbReference type="ARBA" id="ARBA00022692"/>
    </source>
</evidence>
<dbReference type="GO" id="GO:0009003">
    <property type="term" value="F:signal peptidase activity"/>
    <property type="evidence" value="ECO:0007669"/>
    <property type="project" value="UniProtKB-EC"/>
</dbReference>
<evidence type="ECO:0000256" key="6">
    <source>
        <dbReference type="SAM" id="Phobius"/>
    </source>
</evidence>
<dbReference type="GO" id="GO:0016020">
    <property type="term" value="C:membrane"/>
    <property type="evidence" value="ECO:0007669"/>
    <property type="project" value="UniProtKB-SubCell"/>
</dbReference>
<dbReference type="GO" id="GO:0006465">
    <property type="term" value="P:signal peptide processing"/>
    <property type="evidence" value="ECO:0007669"/>
    <property type="project" value="UniProtKB-UniRule"/>
</dbReference>
<evidence type="ECO:0000256" key="3">
    <source>
        <dbReference type="ARBA" id="ARBA00022989"/>
    </source>
</evidence>
<proteinExistence type="predicted"/>
<dbReference type="OrthoDB" id="2243765at2"/>
<dbReference type="InterPro" id="IPR036286">
    <property type="entry name" value="LexA/Signal_pep-like_sf"/>
</dbReference>